<dbReference type="SUPFAM" id="SSF55874">
    <property type="entry name" value="ATPase domain of HSP90 chaperone/DNA topoisomerase II/histidine kinase"/>
    <property type="match status" value="1"/>
</dbReference>
<evidence type="ECO:0000259" key="8">
    <source>
        <dbReference type="PROSITE" id="PS50110"/>
    </source>
</evidence>
<dbReference type="SMART" id="SM00448">
    <property type="entry name" value="REC"/>
    <property type="match status" value="1"/>
</dbReference>
<dbReference type="Proteomes" id="UP000293296">
    <property type="component" value="Chromosome"/>
</dbReference>
<dbReference type="Gene3D" id="3.30.565.10">
    <property type="entry name" value="Histidine kinase-like ATPase, C-terminal domain"/>
    <property type="match status" value="1"/>
</dbReference>
<dbReference type="PROSITE" id="PS50110">
    <property type="entry name" value="RESPONSE_REGULATORY"/>
    <property type="match status" value="1"/>
</dbReference>
<dbReference type="PROSITE" id="PS50113">
    <property type="entry name" value="PAC"/>
    <property type="match status" value="1"/>
</dbReference>
<feature type="transmembrane region" description="Helical" evidence="6">
    <location>
        <begin position="280"/>
        <end position="303"/>
    </location>
</feature>
<dbReference type="SUPFAM" id="SSF55785">
    <property type="entry name" value="PYP-like sensor domain (PAS domain)"/>
    <property type="match status" value="1"/>
</dbReference>
<comment type="catalytic activity">
    <reaction evidence="1">
        <text>ATP + protein L-histidine = ADP + protein N-phospho-L-histidine.</text>
        <dbReference type="EC" id="2.7.13.3"/>
    </reaction>
</comment>
<dbReference type="InterPro" id="IPR035965">
    <property type="entry name" value="PAS-like_dom_sf"/>
</dbReference>
<evidence type="ECO:0000259" key="7">
    <source>
        <dbReference type="PROSITE" id="PS50109"/>
    </source>
</evidence>
<dbReference type="PROSITE" id="PS50112">
    <property type="entry name" value="PAS"/>
    <property type="match status" value="1"/>
</dbReference>
<dbReference type="InterPro" id="IPR004358">
    <property type="entry name" value="Sig_transdc_His_kin-like_C"/>
</dbReference>
<dbReference type="GO" id="GO:0000155">
    <property type="term" value="F:phosphorelay sensor kinase activity"/>
    <property type="evidence" value="ECO:0007669"/>
    <property type="project" value="InterPro"/>
</dbReference>
<feature type="transmembrane region" description="Helical" evidence="6">
    <location>
        <begin position="12"/>
        <end position="34"/>
    </location>
</feature>
<keyword evidence="3 5" id="KW-0597">Phosphoprotein</keyword>
<dbReference type="InterPro" id="IPR000014">
    <property type="entry name" value="PAS"/>
</dbReference>
<dbReference type="SUPFAM" id="SSF47384">
    <property type="entry name" value="Homodimeric domain of signal transducing histidine kinase"/>
    <property type="match status" value="1"/>
</dbReference>
<evidence type="ECO:0000259" key="10">
    <source>
        <dbReference type="PROSITE" id="PS50113"/>
    </source>
</evidence>
<keyword evidence="12" id="KW-1185">Reference proteome</keyword>
<evidence type="ECO:0000259" key="9">
    <source>
        <dbReference type="PROSITE" id="PS50112"/>
    </source>
</evidence>
<dbReference type="Pfam" id="PF00512">
    <property type="entry name" value="HisKA"/>
    <property type="match status" value="1"/>
</dbReference>
<feature type="modified residue" description="4-aspartylphosphate" evidence="5">
    <location>
        <position position="820"/>
    </location>
</feature>
<sequence length="901" mass="97078">MTAPTPPPRSLRLHLAGLVAACVLPVWLCAAYLVHYAYEAKKNQIQTHMAEVARNLSLAVDREFAILLAAAEGLATSPALQTGEFAVFRRQVKTLLAGYPSSDVIVAEASGQQIFNSYLPEGAPLPKRAVRESVRRVFETGRPGISNLFRGAVTGRYLVSLDMPVWHGAAVRYDLAMTVPVARFDQMLTTELLPAGWTAAVIDAAGVVAARAGQPETWAGRPAGELLDGLSLPQGDVPAYEAIRLDGEPALAAYDQAEGSGWGVAVAVPRSVLLAEVRGWLWWTGGGVLALSLGGFLLALSLARHIAGSIDALVPAAEALGQGLPLPRRRFGLAETAAVGEAFTRAADLLAARAAERRLAEDARQQAEARLAEREHIFRIVADNSHDWEFWDGPDGKCRWVSPACVRVSGHPPEAFLGPGSLAVRDLIHPEDRARWDAHFDTPEALEAVHEELHFRILRADGRVAHIAHVCGRIIGPGGEDLGRRGSNRDVTEQYQYEQELRRAKEMADAGSRAKSEFLANMSHEIRTPINGVVGMLQLLETTALTDEQQEYVAMAGRAAGRLSRLLGDILDLSKVESGALVLQQTAFELEDIRQAVLDVFGPMARNKNLALSVDLAQGLPRRVMGDDVRLRQILLNLVGNAVKYTDSGFVHVAVFLGDPDSQPREGAPCDVVFVVADTGRGIPGHKLDSVFSPFVQTDPAAGPQGGVGLGLAIVKRLVELMGGRIHLCSVEGQGTSMRAVIPLIPLPDQAQVPCGNVGQAVVASGQVALVVEDDPMNRMAAQRMLQKVGYVVRTADNGQQALDVLATRDSQPVDIILMDIQMPVMDGLEATRRIRENADGLFDPQVPIVALTAYAMAGDRERFLEAGLDDHLAKPVKVAEMLDAMKRALDRRAEAARKKA</sequence>
<dbReference type="InterPro" id="IPR000700">
    <property type="entry name" value="PAS-assoc_C"/>
</dbReference>
<dbReference type="CDD" id="cd17546">
    <property type="entry name" value="REC_hyHK_CKI1_RcsC-like"/>
    <property type="match status" value="1"/>
</dbReference>
<dbReference type="SMART" id="SM00387">
    <property type="entry name" value="HATPase_c"/>
    <property type="match status" value="1"/>
</dbReference>
<dbReference type="NCBIfam" id="TIGR00229">
    <property type="entry name" value="sensory_box"/>
    <property type="match status" value="1"/>
</dbReference>
<dbReference type="InterPro" id="IPR001789">
    <property type="entry name" value="Sig_transdc_resp-reg_receiver"/>
</dbReference>
<dbReference type="CDD" id="cd18773">
    <property type="entry name" value="PDC1_HK_sensor"/>
    <property type="match status" value="1"/>
</dbReference>
<evidence type="ECO:0000256" key="3">
    <source>
        <dbReference type="ARBA" id="ARBA00022553"/>
    </source>
</evidence>
<dbReference type="EMBL" id="CP026538">
    <property type="protein sequence ID" value="QAZ68752.1"/>
    <property type="molecule type" value="Genomic_DNA"/>
</dbReference>
<dbReference type="EC" id="2.7.13.3" evidence="2"/>
<dbReference type="Pfam" id="PF02518">
    <property type="entry name" value="HATPase_c"/>
    <property type="match status" value="1"/>
</dbReference>
<dbReference type="InterPro" id="IPR036097">
    <property type="entry name" value="HisK_dim/P_sf"/>
</dbReference>
<evidence type="ECO:0000256" key="4">
    <source>
        <dbReference type="ARBA" id="ARBA00023012"/>
    </source>
</evidence>
<feature type="domain" description="Histidine kinase" evidence="7">
    <location>
        <begin position="521"/>
        <end position="746"/>
    </location>
</feature>
<dbReference type="PRINTS" id="PR00344">
    <property type="entry name" value="BCTRLSENSOR"/>
</dbReference>
<dbReference type="InterPro" id="IPR005467">
    <property type="entry name" value="His_kinase_dom"/>
</dbReference>
<dbReference type="PANTHER" id="PTHR45339">
    <property type="entry name" value="HYBRID SIGNAL TRANSDUCTION HISTIDINE KINASE J"/>
    <property type="match status" value="1"/>
</dbReference>
<dbReference type="OrthoDB" id="5485866at2"/>
<dbReference type="PANTHER" id="PTHR45339:SF1">
    <property type="entry name" value="HYBRID SIGNAL TRANSDUCTION HISTIDINE KINASE J"/>
    <property type="match status" value="1"/>
</dbReference>
<dbReference type="CDD" id="cd16922">
    <property type="entry name" value="HATPase_EvgS-ArcB-TorS-like"/>
    <property type="match status" value="1"/>
</dbReference>
<gene>
    <name evidence="11" type="ORF">C3Y92_16535</name>
</gene>
<dbReference type="SMART" id="SM00388">
    <property type="entry name" value="HisKA"/>
    <property type="match status" value="1"/>
</dbReference>
<keyword evidence="6" id="KW-0472">Membrane</keyword>
<feature type="domain" description="PAC" evidence="10">
    <location>
        <begin position="451"/>
        <end position="503"/>
    </location>
</feature>
<evidence type="ECO:0000256" key="2">
    <source>
        <dbReference type="ARBA" id="ARBA00012438"/>
    </source>
</evidence>
<dbReference type="FunFam" id="3.30.565.10:FF:000030">
    <property type="entry name" value="Ethylene receptor 1"/>
    <property type="match status" value="1"/>
</dbReference>
<evidence type="ECO:0000256" key="5">
    <source>
        <dbReference type="PROSITE-ProRule" id="PRU00169"/>
    </source>
</evidence>
<evidence type="ECO:0000313" key="12">
    <source>
        <dbReference type="Proteomes" id="UP000293296"/>
    </source>
</evidence>
<dbReference type="RefSeq" id="WP_129354503.1">
    <property type="nucleotide sequence ID" value="NZ_CP026538.1"/>
</dbReference>
<dbReference type="InterPro" id="IPR003594">
    <property type="entry name" value="HATPase_dom"/>
</dbReference>
<feature type="domain" description="Response regulatory" evidence="8">
    <location>
        <begin position="768"/>
        <end position="890"/>
    </location>
</feature>
<feature type="domain" description="PAS" evidence="9">
    <location>
        <begin position="374"/>
        <end position="433"/>
    </location>
</feature>
<evidence type="ECO:0000256" key="6">
    <source>
        <dbReference type="SAM" id="Phobius"/>
    </source>
</evidence>
<evidence type="ECO:0000313" key="11">
    <source>
        <dbReference type="EMBL" id="QAZ68752.1"/>
    </source>
</evidence>
<reference evidence="11 12" key="1">
    <citation type="submission" date="2018-02" db="EMBL/GenBank/DDBJ databases">
        <title>Genome sequence of Desulfovibrio carbinolicus DSM 3852.</title>
        <authorList>
            <person name="Wilbanks E."/>
            <person name="Skennerton C.T."/>
            <person name="Orphan V.J."/>
        </authorList>
    </citation>
    <scope>NUCLEOTIDE SEQUENCE [LARGE SCALE GENOMIC DNA]</scope>
    <source>
        <strain evidence="11 12">DSM 3852</strain>
    </source>
</reference>
<dbReference type="Pfam" id="PF00072">
    <property type="entry name" value="Response_reg"/>
    <property type="match status" value="1"/>
</dbReference>
<dbReference type="Gene3D" id="1.10.287.130">
    <property type="match status" value="1"/>
</dbReference>
<dbReference type="KEGG" id="dcb:C3Y92_16535"/>
<keyword evidence="6" id="KW-0812">Transmembrane</keyword>
<dbReference type="InterPro" id="IPR011006">
    <property type="entry name" value="CheY-like_superfamily"/>
</dbReference>
<dbReference type="Gene3D" id="3.30.450.20">
    <property type="entry name" value="PAS domain"/>
    <property type="match status" value="2"/>
</dbReference>
<organism evidence="11 12">
    <name type="scientific">Solidesulfovibrio carbinolicus</name>
    <dbReference type="NCBI Taxonomy" id="296842"/>
    <lineage>
        <taxon>Bacteria</taxon>
        <taxon>Pseudomonadati</taxon>
        <taxon>Thermodesulfobacteriota</taxon>
        <taxon>Desulfovibrionia</taxon>
        <taxon>Desulfovibrionales</taxon>
        <taxon>Desulfovibrionaceae</taxon>
        <taxon>Solidesulfovibrio</taxon>
    </lineage>
</organism>
<keyword evidence="4" id="KW-0902">Two-component regulatory system</keyword>
<protein>
    <recommendedName>
        <fullName evidence="2">histidine kinase</fullName>
        <ecNumber evidence="2">2.7.13.3</ecNumber>
    </recommendedName>
</protein>
<dbReference type="InterPro" id="IPR003661">
    <property type="entry name" value="HisK_dim/P_dom"/>
</dbReference>
<dbReference type="SUPFAM" id="SSF52172">
    <property type="entry name" value="CheY-like"/>
    <property type="match status" value="1"/>
</dbReference>
<dbReference type="CDD" id="cd00082">
    <property type="entry name" value="HisKA"/>
    <property type="match status" value="1"/>
</dbReference>
<dbReference type="AlphaFoldDB" id="A0A4V0YR68"/>
<dbReference type="CDD" id="cd00130">
    <property type="entry name" value="PAS"/>
    <property type="match status" value="1"/>
</dbReference>
<evidence type="ECO:0000256" key="1">
    <source>
        <dbReference type="ARBA" id="ARBA00000085"/>
    </source>
</evidence>
<keyword evidence="11" id="KW-0418">Kinase</keyword>
<accession>A0A4V0YR68</accession>
<proteinExistence type="predicted"/>
<dbReference type="Gene3D" id="3.40.50.2300">
    <property type="match status" value="1"/>
</dbReference>
<keyword evidence="11" id="KW-0808">Transferase</keyword>
<keyword evidence="6" id="KW-1133">Transmembrane helix</keyword>
<dbReference type="InterPro" id="IPR036890">
    <property type="entry name" value="HATPase_C_sf"/>
</dbReference>
<name>A0A4V0YR68_9BACT</name>
<dbReference type="PROSITE" id="PS50109">
    <property type="entry name" value="HIS_KIN"/>
    <property type="match status" value="1"/>
</dbReference>